<sequence>MTQPERQSLVISVTSAKSLPNVDPKTDVRLEVSVGKLKARSLPARTDKQKIVKWEFLWKDYPNANETSCVIKVKKHNQFTGYSL</sequence>
<proteinExistence type="predicted"/>
<dbReference type="Proteomes" id="UP000054560">
    <property type="component" value="Unassembled WGS sequence"/>
</dbReference>
<dbReference type="GeneID" id="25915985"/>
<feature type="non-terminal residue" evidence="1">
    <location>
        <position position="84"/>
    </location>
</feature>
<dbReference type="RefSeq" id="XP_014145874.1">
    <property type="nucleotide sequence ID" value="XM_014290399.1"/>
</dbReference>
<gene>
    <name evidence="1" type="ORF">SARC_15481</name>
</gene>
<accession>A0A0L0F5H9</accession>
<evidence type="ECO:0008006" key="3">
    <source>
        <dbReference type="Google" id="ProtNLM"/>
    </source>
</evidence>
<dbReference type="EMBL" id="KQ247771">
    <property type="protein sequence ID" value="KNC71972.1"/>
    <property type="molecule type" value="Genomic_DNA"/>
</dbReference>
<name>A0A0L0F5H9_9EUKA</name>
<organism evidence="1 2">
    <name type="scientific">Sphaeroforma arctica JP610</name>
    <dbReference type="NCBI Taxonomy" id="667725"/>
    <lineage>
        <taxon>Eukaryota</taxon>
        <taxon>Ichthyosporea</taxon>
        <taxon>Ichthyophonida</taxon>
        <taxon>Sphaeroforma</taxon>
    </lineage>
</organism>
<protein>
    <recommendedName>
        <fullName evidence="3">C2 NT-type domain-containing protein</fullName>
    </recommendedName>
</protein>
<dbReference type="AlphaFoldDB" id="A0A0L0F5H9"/>
<evidence type="ECO:0000313" key="2">
    <source>
        <dbReference type="Proteomes" id="UP000054560"/>
    </source>
</evidence>
<reference evidence="1 2" key="1">
    <citation type="submission" date="2011-02" db="EMBL/GenBank/DDBJ databases">
        <title>The Genome Sequence of Sphaeroforma arctica JP610.</title>
        <authorList>
            <consortium name="The Broad Institute Genome Sequencing Platform"/>
            <person name="Russ C."/>
            <person name="Cuomo C."/>
            <person name="Young S.K."/>
            <person name="Zeng Q."/>
            <person name="Gargeya S."/>
            <person name="Alvarado L."/>
            <person name="Berlin A."/>
            <person name="Chapman S.B."/>
            <person name="Chen Z."/>
            <person name="Freedman E."/>
            <person name="Gellesch M."/>
            <person name="Goldberg J."/>
            <person name="Griggs A."/>
            <person name="Gujja S."/>
            <person name="Heilman E."/>
            <person name="Heiman D."/>
            <person name="Howarth C."/>
            <person name="Mehta T."/>
            <person name="Neiman D."/>
            <person name="Pearson M."/>
            <person name="Roberts A."/>
            <person name="Saif S."/>
            <person name="Shea T."/>
            <person name="Shenoy N."/>
            <person name="Sisk P."/>
            <person name="Stolte C."/>
            <person name="Sykes S."/>
            <person name="White J."/>
            <person name="Yandava C."/>
            <person name="Burger G."/>
            <person name="Gray M.W."/>
            <person name="Holland P.W.H."/>
            <person name="King N."/>
            <person name="Lang F.B.F."/>
            <person name="Roger A.J."/>
            <person name="Ruiz-Trillo I."/>
            <person name="Haas B."/>
            <person name="Nusbaum C."/>
            <person name="Birren B."/>
        </authorList>
    </citation>
    <scope>NUCLEOTIDE SEQUENCE [LARGE SCALE GENOMIC DNA]</scope>
    <source>
        <strain evidence="1 2">JP610</strain>
    </source>
</reference>
<keyword evidence="2" id="KW-1185">Reference proteome</keyword>
<evidence type="ECO:0000313" key="1">
    <source>
        <dbReference type="EMBL" id="KNC71972.1"/>
    </source>
</evidence>